<dbReference type="SUPFAM" id="SSF48371">
    <property type="entry name" value="ARM repeat"/>
    <property type="match status" value="1"/>
</dbReference>
<evidence type="ECO:0000313" key="4">
    <source>
        <dbReference type="EMBL" id="AYV78214.1"/>
    </source>
</evidence>
<accession>A0A3G4ZV63</accession>
<dbReference type="Gene3D" id="1.25.40.180">
    <property type="match status" value="1"/>
</dbReference>
<dbReference type="PANTHER" id="PTHR23253">
    <property type="entry name" value="EUKARYOTIC TRANSLATION INITIATION FACTOR 4 GAMMA"/>
    <property type="match status" value="1"/>
</dbReference>
<dbReference type="PANTHER" id="PTHR23253:SF9">
    <property type="entry name" value="EUKARYOTIC TRANSLATION INITIATION FACTOR 4 GAMMA 2"/>
    <property type="match status" value="1"/>
</dbReference>
<dbReference type="InterPro" id="IPR003890">
    <property type="entry name" value="MIF4G-like_typ-3"/>
</dbReference>
<name>A0A3G4ZV63_9VIRU</name>
<organism evidence="4">
    <name type="scientific">Edafosvirus sp</name>
    <dbReference type="NCBI Taxonomy" id="2487765"/>
    <lineage>
        <taxon>Viruses</taxon>
        <taxon>Varidnaviria</taxon>
        <taxon>Bamfordvirae</taxon>
        <taxon>Nucleocytoviricota</taxon>
        <taxon>Megaviricetes</taxon>
        <taxon>Imitervirales</taxon>
        <taxon>Mimiviridae</taxon>
        <taxon>Klosneuvirinae</taxon>
    </lineage>
</organism>
<protein>
    <submittedName>
        <fullName evidence="4">Eukaryotic translation initiation factor 4G</fullName>
    </submittedName>
</protein>
<proteinExistence type="predicted"/>
<keyword evidence="1 4" id="KW-0396">Initiation factor</keyword>
<keyword evidence="2" id="KW-0648">Protein biosynthesis</keyword>
<reference evidence="4" key="1">
    <citation type="submission" date="2018-10" db="EMBL/GenBank/DDBJ databases">
        <title>Hidden diversity of soil giant viruses.</title>
        <authorList>
            <person name="Schulz F."/>
            <person name="Alteio L."/>
            <person name="Goudeau D."/>
            <person name="Ryan E.M."/>
            <person name="Malmstrom R.R."/>
            <person name="Blanchard J."/>
            <person name="Woyke T."/>
        </authorList>
    </citation>
    <scope>NUCLEOTIDE SEQUENCE</scope>
    <source>
        <strain evidence="4">EDV1</strain>
    </source>
</reference>
<evidence type="ECO:0000256" key="1">
    <source>
        <dbReference type="ARBA" id="ARBA00022540"/>
    </source>
</evidence>
<dbReference type="SMART" id="SM00543">
    <property type="entry name" value="MIF4G"/>
    <property type="match status" value="1"/>
</dbReference>
<gene>
    <name evidence="4" type="ORF">Edafosvirus7_6</name>
</gene>
<feature type="domain" description="MIF4G" evidence="3">
    <location>
        <begin position="78"/>
        <end position="285"/>
    </location>
</feature>
<sequence>MDTKISYPIDIFMKYREFNIDIPVELLGLVDRNKRPLKQKREHREGGSAGIWRKIDPRFKNSWITTNKLNQDVDEKLYSSMRGILNKLSADNFDKLIDELMSLSITSKEHLDELATIIFHKAISEQTFSIMYAKLCNKLLPYYIEKEGDSAGASGQKIFYREFLLNKCQEMFESCTSKHDPNDISKERILGCIVFIGELYNANILTNPIIYGCFLTLMVNITKQCVYSLDSLCTLMTIVGKEFCKKDKIKADHCLKKMEQLLESTEISMRERFMIRDVIDKKVKEHWLL</sequence>
<evidence type="ECO:0000256" key="2">
    <source>
        <dbReference type="ARBA" id="ARBA00022917"/>
    </source>
</evidence>
<dbReference type="GO" id="GO:0003729">
    <property type="term" value="F:mRNA binding"/>
    <property type="evidence" value="ECO:0007669"/>
    <property type="project" value="TreeGrafter"/>
</dbReference>
<dbReference type="InterPro" id="IPR016024">
    <property type="entry name" value="ARM-type_fold"/>
</dbReference>
<dbReference type="EMBL" id="MK072072">
    <property type="protein sequence ID" value="AYV78214.1"/>
    <property type="molecule type" value="Genomic_DNA"/>
</dbReference>
<evidence type="ECO:0000259" key="3">
    <source>
        <dbReference type="SMART" id="SM00543"/>
    </source>
</evidence>
<dbReference type="Pfam" id="PF02854">
    <property type="entry name" value="MIF4G"/>
    <property type="match status" value="1"/>
</dbReference>